<evidence type="ECO:0000313" key="3">
    <source>
        <dbReference type="Proteomes" id="UP000238137"/>
    </source>
</evidence>
<dbReference type="GO" id="GO:0006935">
    <property type="term" value="P:chemotaxis"/>
    <property type="evidence" value="ECO:0007669"/>
    <property type="project" value="InterPro"/>
</dbReference>
<dbReference type="Pfam" id="PF01584">
    <property type="entry name" value="CheW"/>
    <property type="match status" value="1"/>
</dbReference>
<keyword evidence="3" id="KW-1185">Reference proteome</keyword>
<dbReference type="InterPro" id="IPR002545">
    <property type="entry name" value="CheW-lke_dom"/>
</dbReference>
<dbReference type="InterPro" id="IPR039315">
    <property type="entry name" value="CheW"/>
</dbReference>
<dbReference type="PANTHER" id="PTHR22617:SF23">
    <property type="entry name" value="CHEMOTAXIS PROTEIN CHEW"/>
    <property type="match status" value="1"/>
</dbReference>
<evidence type="ECO:0000313" key="2">
    <source>
        <dbReference type="EMBL" id="RNF33199.1"/>
    </source>
</evidence>
<dbReference type="Proteomes" id="UP000238137">
    <property type="component" value="Unassembled WGS sequence"/>
</dbReference>
<sequence>MFESMSHNSIGKSDVVAFKLADQDFCIDIGLVREIRGWSPTTVLPHAPHYVKGVINLRGSVVTVVDLSARLGFGATEPSQRHVVIIAMHERRIVGLLADLVSDIVTVEDEHIQAVPDLASDPAREYITAMITFEDGRILRKIDLALLLPSPEEGAA</sequence>
<dbReference type="Gene3D" id="2.40.50.180">
    <property type="entry name" value="CheA-289, Domain 4"/>
    <property type="match status" value="1"/>
</dbReference>
<dbReference type="AlphaFoldDB" id="A0A422QT82"/>
<dbReference type="EMBL" id="PXNQ02000012">
    <property type="protein sequence ID" value="RNF33199.1"/>
    <property type="molecule type" value="Genomic_DNA"/>
</dbReference>
<gene>
    <name evidence="2" type="ORF">A7A09_017310</name>
</gene>
<accession>A0A422QT82</accession>
<dbReference type="GO" id="GO:0007165">
    <property type="term" value="P:signal transduction"/>
    <property type="evidence" value="ECO:0007669"/>
    <property type="project" value="InterPro"/>
</dbReference>
<dbReference type="SUPFAM" id="SSF50341">
    <property type="entry name" value="CheW-like"/>
    <property type="match status" value="1"/>
</dbReference>
<proteinExistence type="predicted"/>
<feature type="domain" description="CheW-like" evidence="1">
    <location>
        <begin position="12"/>
        <end position="153"/>
    </location>
</feature>
<dbReference type="SMART" id="SM00260">
    <property type="entry name" value="CheW"/>
    <property type="match status" value="1"/>
</dbReference>
<name>A0A422QT82_9RHOB</name>
<evidence type="ECO:0000259" key="1">
    <source>
        <dbReference type="PROSITE" id="PS50851"/>
    </source>
</evidence>
<organism evidence="2 3">
    <name type="scientific">Paracoccus methylarcula</name>
    <dbReference type="NCBI Taxonomy" id="72022"/>
    <lineage>
        <taxon>Bacteria</taxon>
        <taxon>Pseudomonadati</taxon>
        <taxon>Pseudomonadota</taxon>
        <taxon>Alphaproteobacteria</taxon>
        <taxon>Rhodobacterales</taxon>
        <taxon>Paracoccaceae</taxon>
        <taxon>Paracoccus</taxon>
    </lineage>
</organism>
<dbReference type="PANTHER" id="PTHR22617">
    <property type="entry name" value="CHEMOTAXIS SENSOR HISTIDINE KINASE-RELATED"/>
    <property type="match status" value="1"/>
</dbReference>
<protein>
    <submittedName>
        <fullName evidence="2">Chemotaxis protein CheW</fullName>
    </submittedName>
</protein>
<dbReference type="Gene3D" id="2.30.30.40">
    <property type="entry name" value="SH3 Domains"/>
    <property type="match status" value="1"/>
</dbReference>
<dbReference type="PROSITE" id="PS50851">
    <property type="entry name" value="CHEW"/>
    <property type="match status" value="1"/>
</dbReference>
<dbReference type="GO" id="GO:0005829">
    <property type="term" value="C:cytosol"/>
    <property type="evidence" value="ECO:0007669"/>
    <property type="project" value="TreeGrafter"/>
</dbReference>
<dbReference type="RefSeq" id="WP_106692571.1">
    <property type="nucleotide sequence ID" value="NZ_PXNQ02000012.1"/>
</dbReference>
<reference evidence="2" key="1">
    <citation type="submission" date="2018-05" db="EMBL/GenBank/DDBJ databases">
        <title>Reclassification of Methylarcula marina and Methylarcula terricola as Paracoccus methylarcula sp.nov., comb.nov. and Paracoccus terricola comb.nov.</title>
        <authorList>
            <person name="Shmareva M.N."/>
            <person name="Doronina N.V."/>
            <person name="Vasilenko O.V."/>
            <person name="Tarlachkov S.V."/>
            <person name="Trotsenko Y.A."/>
        </authorList>
    </citation>
    <scope>NUCLEOTIDE SEQUENCE [LARGE SCALE GENOMIC DNA]</scope>
    <source>
        <strain evidence="2">VKM B-2159</strain>
    </source>
</reference>
<comment type="caution">
    <text evidence="2">The sequence shown here is derived from an EMBL/GenBank/DDBJ whole genome shotgun (WGS) entry which is preliminary data.</text>
</comment>
<dbReference type="OrthoDB" id="9794382at2"/>
<dbReference type="InterPro" id="IPR036061">
    <property type="entry name" value="CheW-like_dom_sf"/>
</dbReference>